<comment type="caution">
    <text evidence="8">The sequence shown here is derived from an EMBL/GenBank/DDBJ whole genome shotgun (WGS) entry which is preliminary data.</text>
</comment>
<evidence type="ECO:0000259" key="7">
    <source>
        <dbReference type="Pfam" id="PF02771"/>
    </source>
</evidence>
<evidence type="ECO:0000313" key="8">
    <source>
        <dbReference type="EMBL" id="PRZ41234.1"/>
    </source>
</evidence>
<proteinExistence type="inferred from homology"/>
<dbReference type="Gene3D" id="2.40.110.10">
    <property type="entry name" value="Butyryl-CoA Dehydrogenase, subunit A, domain 2"/>
    <property type="match status" value="1"/>
</dbReference>
<evidence type="ECO:0000256" key="3">
    <source>
        <dbReference type="ARBA" id="ARBA00022630"/>
    </source>
</evidence>
<comment type="similarity">
    <text evidence="2">Belongs to the acyl-CoA dehydrogenase family.</text>
</comment>
<dbReference type="AlphaFoldDB" id="A0A2T0ZY69"/>
<comment type="cofactor">
    <cofactor evidence="1">
        <name>FAD</name>
        <dbReference type="ChEBI" id="CHEBI:57692"/>
    </cofactor>
</comment>
<evidence type="ECO:0000256" key="4">
    <source>
        <dbReference type="ARBA" id="ARBA00022827"/>
    </source>
</evidence>
<feature type="domain" description="Acyl-CoA dehydrogenase/oxidase C-terminal" evidence="6">
    <location>
        <begin position="222"/>
        <end position="344"/>
    </location>
</feature>
<protein>
    <submittedName>
        <fullName evidence="8">Alkylation response protein AidB-like acyl-CoA dehydrogenase</fullName>
    </submittedName>
</protein>
<evidence type="ECO:0000256" key="5">
    <source>
        <dbReference type="ARBA" id="ARBA00023002"/>
    </source>
</evidence>
<dbReference type="InterPro" id="IPR009100">
    <property type="entry name" value="AcylCoA_DH/oxidase_NM_dom_sf"/>
</dbReference>
<evidence type="ECO:0000259" key="6">
    <source>
        <dbReference type="Pfam" id="PF00441"/>
    </source>
</evidence>
<dbReference type="PANTHER" id="PTHR43884">
    <property type="entry name" value="ACYL-COA DEHYDROGENASE"/>
    <property type="match status" value="1"/>
</dbReference>
<sequence length="361" mass="37598">MTLIDNPDQQALAESVRKLVAARSPLTKVREVALSDQSYDADVWRLVCELGVPGLAIPEQYGGAGGTWADLFIVLRELGAGLVQTPLFASSVLAGGALLASDDEELKSTWLPRLADGSTIGALAVSEENDATWGSQPSTVTAADGKVSGTKVAVLNGAEADLLIVQASDGLYLVQTQQSGVTIAGDEVLDLTRSIATVRFDGAEGHRLAGTADVVLDAVIDLANVALAAEQSGAIKSCIDITAAYANMRYSFGLPIGAYQGVKHKLADDYTEWSLVDASVRVASEALTSGASTASAAAAAARVLASPAYTRAAKNMMLLHGGIGFTWEHDAHLFYRNAVTGKVLLGGPLFQQDRLADKLGV</sequence>
<evidence type="ECO:0000256" key="2">
    <source>
        <dbReference type="ARBA" id="ARBA00009347"/>
    </source>
</evidence>
<feature type="domain" description="Acyl-CoA dehydrogenase/oxidase N-terminal" evidence="7">
    <location>
        <begin position="7"/>
        <end position="117"/>
    </location>
</feature>
<keyword evidence="5" id="KW-0560">Oxidoreductase</keyword>
<organism evidence="8 9">
    <name type="scientific">Antricoccus suffuscus</name>
    <dbReference type="NCBI Taxonomy" id="1629062"/>
    <lineage>
        <taxon>Bacteria</taxon>
        <taxon>Bacillati</taxon>
        <taxon>Actinomycetota</taxon>
        <taxon>Actinomycetes</taxon>
        <taxon>Geodermatophilales</taxon>
        <taxon>Antricoccaceae</taxon>
        <taxon>Antricoccus</taxon>
    </lineage>
</organism>
<evidence type="ECO:0000256" key="1">
    <source>
        <dbReference type="ARBA" id="ARBA00001974"/>
    </source>
</evidence>
<dbReference type="InterPro" id="IPR013786">
    <property type="entry name" value="AcylCoA_DH/ox_N"/>
</dbReference>
<dbReference type="Proteomes" id="UP000237752">
    <property type="component" value="Unassembled WGS sequence"/>
</dbReference>
<dbReference type="PANTHER" id="PTHR43884:SF20">
    <property type="entry name" value="ACYL-COA DEHYDROGENASE FADE28"/>
    <property type="match status" value="1"/>
</dbReference>
<keyword evidence="9" id="KW-1185">Reference proteome</keyword>
<dbReference type="Pfam" id="PF00441">
    <property type="entry name" value="Acyl-CoA_dh_1"/>
    <property type="match status" value="1"/>
</dbReference>
<name>A0A2T0ZY69_9ACTN</name>
<dbReference type="SUPFAM" id="SSF47203">
    <property type="entry name" value="Acyl-CoA dehydrogenase C-terminal domain-like"/>
    <property type="match status" value="1"/>
</dbReference>
<dbReference type="InterPro" id="IPR046373">
    <property type="entry name" value="Acyl-CoA_Oxase/DH_mid-dom_sf"/>
</dbReference>
<keyword evidence="3" id="KW-0285">Flavoprotein</keyword>
<dbReference type="GO" id="GO:0003995">
    <property type="term" value="F:acyl-CoA dehydrogenase activity"/>
    <property type="evidence" value="ECO:0007669"/>
    <property type="project" value="TreeGrafter"/>
</dbReference>
<dbReference type="InterPro" id="IPR009075">
    <property type="entry name" value="AcylCo_DH/oxidase_C"/>
</dbReference>
<dbReference type="Gene3D" id="1.10.540.10">
    <property type="entry name" value="Acyl-CoA dehydrogenase/oxidase, N-terminal domain"/>
    <property type="match status" value="1"/>
</dbReference>
<evidence type="ECO:0000313" key="9">
    <source>
        <dbReference type="Proteomes" id="UP000237752"/>
    </source>
</evidence>
<dbReference type="SUPFAM" id="SSF56645">
    <property type="entry name" value="Acyl-CoA dehydrogenase NM domain-like"/>
    <property type="match status" value="1"/>
</dbReference>
<dbReference type="Pfam" id="PF02771">
    <property type="entry name" value="Acyl-CoA_dh_N"/>
    <property type="match status" value="1"/>
</dbReference>
<gene>
    <name evidence="8" type="ORF">CLV47_111112</name>
</gene>
<dbReference type="InterPro" id="IPR037069">
    <property type="entry name" value="AcylCoA_DH/ox_N_sf"/>
</dbReference>
<dbReference type="Gene3D" id="1.20.140.10">
    <property type="entry name" value="Butyryl-CoA Dehydrogenase, subunit A, domain 3"/>
    <property type="match status" value="1"/>
</dbReference>
<dbReference type="GO" id="GO:0050660">
    <property type="term" value="F:flavin adenine dinucleotide binding"/>
    <property type="evidence" value="ECO:0007669"/>
    <property type="project" value="InterPro"/>
</dbReference>
<accession>A0A2T0ZY69</accession>
<keyword evidence="4" id="KW-0274">FAD</keyword>
<dbReference type="RefSeq" id="WP_106349602.1">
    <property type="nucleotide sequence ID" value="NZ_PVUE01000011.1"/>
</dbReference>
<dbReference type="OrthoDB" id="8677713at2"/>
<dbReference type="EMBL" id="PVUE01000011">
    <property type="protein sequence ID" value="PRZ41234.1"/>
    <property type="molecule type" value="Genomic_DNA"/>
</dbReference>
<reference evidence="8 9" key="1">
    <citation type="submission" date="2018-03" db="EMBL/GenBank/DDBJ databases">
        <title>Genomic Encyclopedia of Archaeal and Bacterial Type Strains, Phase II (KMG-II): from individual species to whole genera.</title>
        <authorList>
            <person name="Goeker M."/>
        </authorList>
    </citation>
    <scope>NUCLEOTIDE SEQUENCE [LARGE SCALE GENOMIC DNA]</scope>
    <source>
        <strain evidence="8 9">DSM 100065</strain>
    </source>
</reference>
<dbReference type="InterPro" id="IPR036250">
    <property type="entry name" value="AcylCo_DH-like_C"/>
</dbReference>